<comment type="function">
    <text evidence="7">Plays a role in efficient localization of neo-synthesized capsids to nuclear replication compartments, thereby controlling cleavage and packaging of virus genomic DNA.</text>
</comment>
<comment type="subcellular location">
    <subcellularLocation>
        <location evidence="7">Host cytoplasm</location>
    </subcellularLocation>
    <subcellularLocation>
        <location evidence="7">Host nucleus</location>
    </subcellularLocation>
</comment>
<keyword evidence="3" id="KW-0479">Metal-binding</keyword>
<dbReference type="PROSITE" id="PS51988">
    <property type="entry name" value="HERPESVIRUS_UL32"/>
    <property type="match status" value="1"/>
</dbReference>
<evidence type="ECO:0000256" key="3">
    <source>
        <dbReference type="ARBA" id="ARBA00022723"/>
    </source>
</evidence>
<evidence type="ECO:0000256" key="7">
    <source>
        <dbReference type="RuleBase" id="RU364029"/>
    </source>
</evidence>
<evidence type="ECO:0000313" key="9">
    <source>
        <dbReference type="EMBL" id="AFK83883.1"/>
    </source>
</evidence>
<evidence type="ECO:0000313" key="10">
    <source>
        <dbReference type="Proteomes" id="UP000103899"/>
    </source>
</evidence>
<evidence type="ECO:0000256" key="5">
    <source>
        <dbReference type="ARBA" id="ARBA00022833"/>
    </source>
</evidence>
<feature type="compositionally biased region" description="Basic and acidic residues" evidence="8">
    <location>
        <begin position="24"/>
        <end position="33"/>
    </location>
</feature>
<proteinExistence type="inferred from homology"/>
<dbReference type="GO" id="GO:0008270">
    <property type="term" value="F:zinc ion binding"/>
    <property type="evidence" value="ECO:0007669"/>
    <property type="project" value="UniProtKB-KW"/>
</dbReference>
<dbReference type="InterPro" id="IPR002597">
    <property type="entry name" value="Herpes_env"/>
</dbReference>
<dbReference type="EMBL" id="JQ805139">
    <property type="protein sequence ID" value="AFK83883.1"/>
    <property type="molecule type" value="Genomic_DNA"/>
</dbReference>
<dbReference type="GO" id="GO:0030430">
    <property type="term" value="C:host cell cytoplasm"/>
    <property type="evidence" value="ECO:0007669"/>
    <property type="project" value="UniProtKB-SubCell"/>
</dbReference>
<accession>I3VQ39</accession>
<dbReference type="KEGG" id="vg:80534773"/>
<evidence type="ECO:0000256" key="4">
    <source>
        <dbReference type="ARBA" id="ARBA00022771"/>
    </source>
</evidence>
<name>I3VQ39_9BETA</name>
<dbReference type="Pfam" id="PF01673">
    <property type="entry name" value="Herpes_env"/>
    <property type="match status" value="2"/>
</dbReference>
<evidence type="ECO:0000256" key="8">
    <source>
        <dbReference type="SAM" id="MobiDB-lite"/>
    </source>
</evidence>
<evidence type="ECO:0000256" key="6">
    <source>
        <dbReference type="ARBA" id="ARBA00023200"/>
    </source>
</evidence>
<keyword evidence="6 7" id="KW-1035">Host cytoplasm</keyword>
<protein>
    <recommendedName>
        <fullName evidence="7">Packaging protein UL32</fullName>
    </recommendedName>
</protein>
<evidence type="ECO:0000256" key="1">
    <source>
        <dbReference type="ARBA" id="ARBA00005235"/>
    </source>
</evidence>
<dbReference type="GO" id="GO:0042025">
    <property type="term" value="C:host cell nucleus"/>
    <property type="evidence" value="ECO:0007669"/>
    <property type="project" value="UniProtKB-SubCell"/>
</dbReference>
<feature type="region of interest" description="Disordered" evidence="8">
    <location>
        <begin position="80"/>
        <end position="109"/>
    </location>
</feature>
<organism evidence="9 10">
    <name type="scientific">miniopterid betaherpesvirus 1</name>
    <dbReference type="NCBI Taxonomy" id="3070189"/>
    <lineage>
        <taxon>Viruses</taxon>
        <taxon>Duplodnaviria</taxon>
        <taxon>Heunggongvirae</taxon>
        <taxon>Peploviricota</taxon>
        <taxon>Herviviricetes</taxon>
        <taxon>Herpesvirales</taxon>
        <taxon>Orthoherpesviridae</taxon>
        <taxon>Betaherpesvirinae</taxon>
        <taxon>Quwivirus</taxon>
        <taxon>Quwivirus miniopteridbeta1</taxon>
    </lineage>
</organism>
<comment type="similarity">
    <text evidence="1 7">Belongs to the herpesviridae UL32 protein family.</text>
</comment>
<dbReference type="GO" id="GO:0019031">
    <property type="term" value="C:viral envelope"/>
    <property type="evidence" value="ECO:0007669"/>
    <property type="project" value="InterPro"/>
</dbReference>
<dbReference type="GeneID" id="80534773"/>
<keyword evidence="10" id="KW-1185">Reference proteome</keyword>
<evidence type="ECO:0000256" key="2">
    <source>
        <dbReference type="ARBA" id="ARBA00022562"/>
    </source>
</evidence>
<keyword evidence="2 7" id="KW-1048">Host nucleus</keyword>
<keyword evidence="5" id="KW-0862">Zinc</keyword>
<dbReference type="RefSeq" id="YP_010797070.1">
    <property type="nucleotide sequence ID" value="NC_076129.1"/>
</dbReference>
<sequence>MPNDAVRPDAPAALPSSTPQITRETQRTVETTRDLPANAPARRVGAAESERTTYHGWSCEIAGPESSLTNEILLYAYPIKAPEPPPEYEPSADRDGPQQTASAADDVSRTRFYGLAPTATEGWVDCVQTPRVESGQRSARDTVENPTTRGAAADLETEINVREQERLNVEELQELCAPLEIDTRCNLCAIISICSKHDNDKRWLLDYSVLCYKCNFAPRTPLSVLIVATEFAHLLKIYFKNINFDDIFKKKIITIFDFHMHFFINRCFSEQSGDHITNENITLNHISVVRSLLLREDSVPYTRYKRLTAKRAEGPANKRKADPDKTAISLLEQHGHISDDRFTNLLFYIWSGTNVFFNTTLTDIAILKYRRLSALNQRATEIERSVGPIYLSFTPIFTIKNLTTPVCLLCELMACSYKDNVLLAELRDKVIKYCHNNVKIIDRIQLTLAELLSQRNVPAAMRNRNRDVSRYVLQNAPSDAPRGTIDDHTYIILKQVGVTGIYKHFFCDPQCAANIRCTRPEILFRKINSEYTYEVKLSICCENNYISQIDRKVWLYAQLFKAFQITKRNFKAKTQLADFLKDFNQLLQSHDIHLVDPAFIVDKYV</sequence>
<dbReference type="Proteomes" id="UP000103899">
    <property type="component" value="Segment"/>
</dbReference>
<feature type="region of interest" description="Disordered" evidence="8">
    <location>
        <begin position="1"/>
        <end position="52"/>
    </location>
</feature>
<keyword evidence="4" id="KW-0863">Zinc-finger</keyword>
<reference evidence="9 10" key="1">
    <citation type="journal article" date="2012" name="J. Virol.">
        <title>A Novel Bat Herpesvirus Encodes Homologues of Major Histocompatibility Complex Classes I and II, C-Type Lectin, and a Unique Family of Immune-Related Genes.</title>
        <authorList>
            <person name="Zhang H."/>
            <person name="Todd S."/>
            <person name="Tachedjian M."/>
            <person name="Barr J.A."/>
            <person name="Luo M."/>
            <person name="Yu M."/>
            <person name="Marsh G.A."/>
            <person name="Crameri G."/>
            <person name="Wang L.F."/>
        </authorList>
    </citation>
    <scope>NUCLEOTIDE SEQUENCE [LARGE SCALE GENOMIC DNA]</scope>
    <source>
        <strain evidence="9">B7D8</strain>
    </source>
</reference>